<keyword evidence="1" id="KW-0732">Signal</keyword>
<reference evidence="2" key="1">
    <citation type="submission" date="2020-03" db="EMBL/GenBank/DDBJ databases">
        <title>A transcriptome and proteome of the tick Rhipicephalus microplus shaped by the genetic composition of its hosts and developmental stage.</title>
        <authorList>
            <person name="Garcia G.R."/>
            <person name="Ribeiro J.M.C."/>
            <person name="Maruyama S.R."/>
            <person name="Gardinasse L.G."/>
            <person name="Nelson K."/>
            <person name="Ferreira B.R."/>
            <person name="Andrade T.G."/>
            <person name="Santos I.K.F.M."/>
        </authorList>
    </citation>
    <scope>NUCLEOTIDE SEQUENCE</scope>
    <source>
        <strain evidence="2">NSGR</strain>
        <tissue evidence="2">Salivary glands</tissue>
    </source>
</reference>
<sequence length="124" mass="13885">MMNNRFVWVILVPAALAAFVKTPRHTGDRFQQQAAMQPRMCARQGATKWGQPWGCDHWDVSTVQPPLLQSSKAQQQGSIITSASQEQTPNHQMHWHQLCLPADSSTPQRCHLCLYSCGSSCHSV</sequence>
<protein>
    <submittedName>
        <fullName evidence="2">Putative secreted protein</fullName>
    </submittedName>
</protein>
<evidence type="ECO:0000313" key="2">
    <source>
        <dbReference type="EMBL" id="NIE44753.1"/>
    </source>
</evidence>
<organism evidence="2">
    <name type="scientific">Rhipicephalus microplus</name>
    <name type="common">Cattle tick</name>
    <name type="synonym">Boophilus microplus</name>
    <dbReference type="NCBI Taxonomy" id="6941"/>
    <lineage>
        <taxon>Eukaryota</taxon>
        <taxon>Metazoa</taxon>
        <taxon>Ecdysozoa</taxon>
        <taxon>Arthropoda</taxon>
        <taxon>Chelicerata</taxon>
        <taxon>Arachnida</taxon>
        <taxon>Acari</taxon>
        <taxon>Parasitiformes</taxon>
        <taxon>Ixodida</taxon>
        <taxon>Ixodoidea</taxon>
        <taxon>Ixodidae</taxon>
        <taxon>Rhipicephalinae</taxon>
        <taxon>Rhipicephalus</taxon>
        <taxon>Boophilus</taxon>
    </lineage>
</organism>
<dbReference type="EMBL" id="GIKN01002480">
    <property type="protein sequence ID" value="NIE44753.1"/>
    <property type="molecule type" value="Transcribed_RNA"/>
</dbReference>
<feature type="signal peptide" evidence="1">
    <location>
        <begin position="1"/>
        <end position="17"/>
    </location>
</feature>
<proteinExistence type="predicted"/>
<dbReference type="AlphaFoldDB" id="A0A6G5A3F5"/>
<evidence type="ECO:0000256" key="1">
    <source>
        <dbReference type="SAM" id="SignalP"/>
    </source>
</evidence>
<accession>A0A6G5A3F5</accession>
<feature type="chain" id="PRO_5026080049" evidence="1">
    <location>
        <begin position="18"/>
        <end position="124"/>
    </location>
</feature>
<name>A0A6G5A3F5_RHIMP</name>